<dbReference type="AlphaFoldDB" id="A0A8D2IZG1"/>
<dbReference type="PROSITE" id="PS50027">
    <property type="entry name" value="EGF_LAM_2"/>
    <property type="match status" value="2"/>
</dbReference>
<organism evidence="8 9">
    <name type="scientific">Varanus komodoensis</name>
    <name type="common">Komodo dragon</name>
    <dbReference type="NCBI Taxonomy" id="61221"/>
    <lineage>
        <taxon>Eukaryota</taxon>
        <taxon>Metazoa</taxon>
        <taxon>Chordata</taxon>
        <taxon>Craniata</taxon>
        <taxon>Vertebrata</taxon>
        <taxon>Euteleostomi</taxon>
        <taxon>Lepidosauria</taxon>
        <taxon>Squamata</taxon>
        <taxon>Bifurcata</taxon>
        <taxon>Unidentata</taxon>
        <taxon>Episquamata</taxon>
        <taxon>Toxicofera</taxon>
        <taxon>Anguimorpha</taxon>
        <taxon>Paleoanguimorpha</taxon>
        <taxon>Varanoidea</taxon>
        <taxon>Varanidae</taxon>
        <taxon>Varanus</taxon>
    </lineage>
</organism>
<keyword evidence="3 6" id="KW-1015">Disulfide bond</keyword>
<evidence type="ECO:0000256" key="5">
    <source>
        <dbReference type="ARBA" id="ARBA00023292"/>
    </source>
</evidence>
<feature type="disulfide bond" evidence="6">
    <location>
        <begin position="55"/>
        <end position="64"/>
    </location>
</feature>
<evidence type="ECO:0000256" key="4">
    <source>
        <dbReference type="ARBA" id="ARBA00023180"/>
    </source>
</evidence>
<accession>A0A8D2IZG1</accession>
<evidence type="ECO:0000256" key="2">
    <source>
        <dbReference type="ARBA" id="ARBA00022737"/>
    </source>
</evidence>
<dbReference type="GO" id="GO:0007411">
    <property type="term" value="P:axon guidance"/>
    <property type="evidence" value="ECO:0007669"/>
    <property type="project" value="TreeGrafter"/>
</dbReference>
<dbReference type="SUPFAM" id="SSF57196">
    <property type="entry name" value="EGF/Laminin"/>
    <property type="match status" value="2"/>
</dbReference>
<evidence type="ECO:0000313" key="8">
    <source>
        <dbReference type="Ensembl" id="ENSVKKP00000007014.1"/>
    </source>
</evidence>
<reference evidence="8" key="1">
    <citation type="submission" date="2025-08" db="UniProtKB">
        <authorList>
            <consortium name="Ensembl"/>
        </authorList>
    </citation>
    <scope>IDENTIFICATION</scope>
</reference>
<feature type="domain" description="Laminin EGF-like" evidence="7">
    <location>
        <begin position="83"/>
        <end position="128"/>
    </location>
</feature>
<keyword evidence="5 6" id="KW-0424">Laminin EGF-like domain</keyword>
<dbReference type="InterPro" id="IPR050440">
    <property type="entry name" value="Laminin/Netrin_ECM"/>
</dbReference>
<keyword evidence="2" id="KW-0677">Repeat</keyword>
<name>A0A8D2IZG1_VARKO</name>
<evidence type="ECO:0000313" key="9">
    <source>
        <dbReference type="Proteomes" id="UP000694545"/>
    </source>
</evidence>
<dbReference type="PANTHER" id="PTHR10574:SF240">
    <property type="entry name" value="LAMININ SUBUNIT GAMMA-3"/>
    <property type="match status" value="1"/>
</dbReference>
<evidence type="ECO:0000256" key="1">
    <source>
        <dbReference type="ARBA" id="ARBA00022729"/>
    </source>
</evidence>
<sequence length="128" mass="14252">MSGSKWLGPSTTHTAVDLALHALYPACNCSGRSEECHYDWELYRRTGHGGHCRNCRDHTAGPHCERCRQNYYRWDVRTACQPCNCNPAGSLNPQCDSTGTCACKATVTGWKCERCQDGFHSFSEGGCR</sequence>
<evidence type="ECO:0000256" key="3">
    <source>
        <dbReference type="ARBA" id="ARBA00023157"/>
    </source>
</evidence>
<dbReference type="Gene3D" id="2.10.25.10">
    <property type="entry name" value="Laminin"/>
    <property type="match status" value="2"/>
</dbReference>
<comment type="caution">
    <text evidence="6">Lacks conserved residue(s) required for the propagation of feature annotation.</text>
</comment>
<dbReference type="GO" id="GO:0009887">
    <property type="term" value="P:animal organ morphogenesis"/>
    <property type="evidence" value="ECO:0007669"/>
    <property type="project" value="TreeGrafter"/>
</dbReference>
<dbReference type="InterPro" id="IPR002049">
    <property type="entry name" value="LE_dom"/>
</dbReference>
<keyword evidence="1" id="KW-0732">Signal</keyword>
<dbReference type="FunFam" id="2.10.25.10:FF:000067">
    <property type="entry name" value="Laminin subunit gamma 1"/>
    <property type="match status" value="1"/>
</dbReference>
<proteinExistence type="predicted"/>
<feature type="domain" description="Laminin EGF-like" evidence="7">
    <location>
        <begin position="27"/>
        <end position="82"/>
    </location>
</feature>
<protein>
    <recommendedName>
        <fullName evidence="7">Laminin EGF-like domain-containing protein</fullName>
    </recommendedName>
</protein>
<feature type="disulfide bond" evidence="6">
    <location>
        <begin position="83"/>
        <end position="95"/>
    </location>
</feature>
<evidence type="ECO:0000256" key="6">
    <source>
        <dbReference type="PROSITE-ProRule" id="PRU00460"/>
    </source>
</evidence>
<dbReference type="SMART" id="SM00180">
    <property type="entry name" value="EGF_Lam"/>
    <property type="match status" value="2"/>
</dbReference>
<dbReference type="Proteomes" id="UP000694545">
    <property type="component" value="Unplaced"/>
</dbReference>
<feature type="disulfide bond" evidence="6">
    <location>
        <begin position="103"/>
        <end position="112"/>
    </location>
</feature>
<keyword evidence="9" id="KW-1185">Reference proteome</keyword>
<dbReference type="Pfam" id="PF00053">
    <property type="entry name" value="EGF_laminin"/>
    <property type="match status" value="2"/>
</dbReference>
<reference evidence="8" key="2">
    <citation type="submission" date="2025-09" db="UniProtKB">
        <authorList>
            <consortium name="Ensembl"/>
        </authorList>
    </citation>
    <scope>IDENTIFICATION</scope>
</reference>
<evidence type="ECO:0000259" key="7">
    <source>
        <dbReference type="PROSITE" id="PS50027"/>
    </source>
</evidence>
<dbReference type="GO" id="GO:0005604">
    <property type="term" value="C:basement membrane"/>
    <property type="evidence" value="ECO:0007669"/>
    <property type="project" value="TreeGrafter"/>
</dbReference>
<dbReference type="Ensembl" id="ENSVKKT00000007197.1">
    <property type="protein sequence ID" value="ENSVKKP00000007014.1"/>
    <property type="gene ID" value="ENSVKKG00000005067.1"/>
</dbReference>
<keyword evidence="4" id="KW-0325">Glycoprotein</keyword>
<dbReference type="CDD" id="cd00055">
    <property type="entry name" value="EGF_Lam"/>
    <property type="match status" value="1"/>
</dbReference>
<dbReference type="OMA" id="LYPACNC"/>
<dbReference type="PROSITE" id="PS01248">
    <property type="entry name" value="EGF_LAM_1"/>
    <property type="match status" value="2"/>
</dbReference>
<dbReference type="GO" id="GO:0009888">
    <property type="term" value="P:tissue development"/>
    <property type="evidence" value="ECO:0007669"/>
    <property type="project" value="TreeGrafter"/>
</dbReference>
<dbReference type="PANTHER" id="PTHR10574">
    <property type="entry name" value="NETRIN/LAMININ-RELATED"/>
    <property type="match status" value="1"/>
</dbReference>